<organism evidence="2 3">
    <name type="scientific">Tangfeifania diversioriginum</name>
    <dbReference type="NCBI Taxonomy" id="1168035"/>
    <lineage>
        <taxon>Bacteria</taxon>
        <taxon>Pseudomonadati</taxon>
        <taxon>Bacteroidota</taxon>
        <taxon>Bacteroidia</taxon>
        <taxon>Marinilabiliales</taxon>
        <taxon>Prolixibacteraceae</taxon>
        <taxon>Tangfeifania</taxon>
    </lineage>
</organism>
<protein>
    <recommendedName>
        <fullName evidence="4">SGNH/GDSL hydrolase family protein</fullName>
    </recommendedName>
</protein>
<evidence type="ECO:0000256" key="1">
    <source>
        <dbReference type="SAM" id="Phobius"/>
    </source>
</evidence>
<gene>
    <name evidence="2" type="ORF">SAMN05444280_111103</name>
</gene>
<keyword evidence="1" id="KW-1133">Transmembrane helix</keyword>
<keyword evidence="1" id="KW-0812">Transmembrane</keyword>
<dbReference type="EMBL" id="FQZE01000011">
    <property type="protein sequence ID" value="SHJ12846.1"/>
    <property type="molecule type" value="Genomic_DNA"/>
</dbReference>
<keyword evidence="1" id="KW-0472">Membrane</keyword>
<name>A0A1M6GSJ6_9BACT</name>
<dbReference type="STRING" id="1168035.SAMN05444280_111103"/>
<keyword evidence="3" id="KW-1185">Reference proteome</keyword>
<feature type="transmembrane region" description="Helical" evidence="1">
    <location>
        <begin position="6"/>
        <end position="23"/>
    </location>
</feature>
<evidence type="ECO:0000313" key="2">
    <source>
        <dbReference type="EMBL" id="SHJ12846.1"/>
    </source>
</evidence>
<evidence type="ECO:0008006" key="4">
    <source>
        <dbReference type="Google" id="ProtNLM"/>
    </source>
</evidence>
<sequence length="290" mass="34141">MKFNYLILGGAILLVAILLFRFFNKKESGNEYKILFLHHSTGNIIKNAGSPPIRYIGKLINQKSFVAKWLEDYNEKHGTNYVFEEQFFPKKKPYGWNNYPYDYYNIWVKNAGEAPYMNEPTLEILTKKYNMIVFKHCFPVSDIDEDINQPDINSPEKRIENYKLQYNALKQKMLEFPDTKFLVWTGAARVEKSITKERAQRAKSFFDWVRKEWDTPDDNIYIWDFYDIETEGDLYLKPEYASSPTDSHPNKILAEKAAPLLCQRIVEITKLSKQDSSEVDMLHENVAKVK</sequence>
<dbReference type="Proteomes" id="UP000184050">
    <property type="component" value="Unassembled WGS sequence"/>
</dbReference>
<dbReference type="AlphaFoldDB" id="A0A1M6GSJ6"/>
<proteinExistence type="predicted"/>
<evidence type="ECO:0000313" key="3">
    <source>
        <dbReference type="Proteomes" id="UP000184050"/>
    </source>
</evidence>
<accession>A0A1M6GSJ6</accession>
<reference evidence="2 3" key="1">
    <citation type="submission" date="2016-11" db="EMBL/GenBank/DDBJ databases">
        <authorList>
            <person name="Jaros S."/>
            <person name="Januszkiewicz K."/>
            <person name="Wedrychowicz H."/>
        </authorList>
    </citation>
    <scope>NUCLEOTIDE SEQUENCE [LARGE SCALE GENOMIC DNA]</scope>
    <source>
        <strain evidence="2 3">DSM 27063</strain>
    </source>
</reference>
<dbReference type="RefSeq" id="WP_073168553.1">
    <property type="nucleotide sequence ID" value="NZ_FQZE01000011.1"/>
</dbReference>